<dbReference type="SUPFAM" id="SSF56176">
    <property type="entry name" value="FAD-binding/transporter-associated domain-like"/>
    <property type="match status" value="1"/>
</dbReference>
<dbReference type="InterPro" id="IPR016166">
    <property type="entry name" value="FAD-bd_PCMH"/>
</dbReference>
<sequence length="310" mass="32859">MIWHRRCVGHPSKGRKIEGMDFLRPPSWHEALALKAARPDAVPIQGGTDVMVEINFDVRRPSALLDLNPVTELAGWETVDGRLRIGAGLPYGRLIAELGDRAPGLAQAARTVGSPQIRNRGTVGGNLGAASPAGDCHPPLLAAGAEVEVESVAGGVRMIPIDAFYLGVKRNAVRDDELIRAVWLDPAPGPQHFSKIGTRNAMVIAVCSFAVALHPGERRVGTGIGSAAPTPLRAPEAEAFLADGLDGLDWSGPLPEGLAERFGELVGEAVSPIDDVRGTAGYRRHALAVMARRTLTWAWNDHLAATGMVS</sequence>
<dbReference type="Proteomes" id="UP000256661">
    <property type="component" value="Unassembled WGS sequence"/>
</dbReference>
<dbReference type="InterPro" id="IPR036318">
    <property type="entry name" value="FAD-bd_PCMH-like_sf"/>
</dbReference>
<organism evidence="5 6">
    <name type="scientific">Thermomonospora umbrina</name>
    <dbReference type="NCBI Taxonomy" id="111806"/>
    <lineage>
        <taxon>Bacteria</taxon>
        <taxon>Bacillati</taxon>
        <taxon>Actinomycetota</taxon>
        <taxon>Actinomycetes</taxon>
        <taxon>Streptosporangiales</taxon>
        <taxon>Thermomonosporaceae</taxon>
        <taxon>Thermomonospora</taxon>
    </lineage>
</organism>
<keyword evidence="2" id="KW-0274">FAD</keyword>
<name>A0A3D9SSD0_9ACTN</name>
<keyword evidence="6" id="KW-1185">Reference proteome</keyword>
<dbReference type="Gene3D" id="3.30.43.10">
    <property type="entry name" value="Uridine Diphospho-n-acetylenolpyruvylglucosamine Reductase, domain 2"/>
    <property type="match status" value="1"/>
</dbReference>
<gene>
    <name evidence="5" type="ORF">DFJ69_4374</name>
</gene>
<dbReference type="InterPro" id="IPR016169">
    <property type="entry name" value="FAD-bd_PCMH_sub2"/>
</dbReference>
<dbReference type="InterPro" id="IPR002346">
    <property type="entry name" value="Mopterin_DH_FAD-bd"/>
</dbReference>
<keyword evidence="1" id="KW-0285">Flavoprotein</keyword>
<dbReference type="PANTHER" id="PTHR42659:SF2">
    <property type="entry name" value="XANTHINE DEHYDROGENASE SUBUNIT C-RELATED"/>
    <property type="match status" value="1"/>
</dbReference>
<dbReference type="GO" id="GO:0071949">
    <property type="term" value="F:FAD binding"/>
    <property type="evidence" value="ECO:0007669"/>
    <property type="project" value="InterPro"/>
</dbReference>
<evidence type="ECO:0000313" key="5">
    <source>
        <dbReference type="EMBL" id="REE98876.1"/>
    </source>
</evidence>
<keyword evidence="3" id="KW-0560">Oxidoreductase</keyword>
<evidence type="ECO:0000259" key="4">
    <source>
        <dbReference type="PROSITE" id="PS51387"/>
    </source>
</evidence>
<dbReference type="PANTHER" id="PTHR42659">
    <property type="entry name" value="XANTHINE DEHYDROGENASE SUBUNIT C-RELATED"/>
    <property type="match status" value="1"/>
</dbReference>
<protein>
    <submittedName>
        <fullName evidence="5">CO/xanthine dehydrogenase FAD-binding subunit</fullName>
    </submittedName>
</protein>
<dbReference type="InterPro" id="IPR005107">
    <property type="entry name" value="CO_DH_flav_C"/>
</dbReference>
<dbReference type="AlphaFoldDB" id="A0A3D9SSD0"/>
<dbReference type="EMBL" id="QTTT01000001">
    <property type="protein sequence ID" value="REE98876.1"/>
    <property type="molecule type" value="Genomic_DNA"/>
</dbReference>
<dbReference type="PROSITE" id="PS51387">
    <property type="entry name" value="FAD_PCMH"/>
    <property type="match status" value="1"/>
</dbReference>
<dbReference type="InterPro" id="IPR016167">
    <property type="entry name" value="FAD-bd_PCMH_sub1"/>
</dbReference>
<dbReference type="Gene3D" id="3.30.390.50">
    <property type="entry name" value="CO dehydrogenase flavoprotein, C-terminal domain"/>
    <property type="match status" value="1"/>
</dbReference>
<evidence type="ECO:0000256" key="3">
    <source>
        <dbReference type="ARBA" id="ARBA00023002"/>
    </source>
</evidence>
<comment type="caution">
    <text evidence="5">The sequence shown here is derived from an EMBL/GenBank/DDBJ whole genome shotgun (WGS) entry which is preliminary data.</text>
</comment>
<accession>A0A3D9SSD0</accession>
<dbReference type="InterPro" id="IPR036683">
    <property type="entry name" value="CO_DH_flav_C_dom_sf"/>
</dbReference>
<dbReference type="SMART" id="SM01092">
    <property type="entry name" value="CO_deh_flav_C"/>
    <property type="match status" value="1"/>
</dbReference>
<dbReference type="SUPFAM" id="SSF55447">
    <property type="entry name" value="CO dehydrogenase flavoprotein C-terminal domain-like"/>
    <property type="match status" value="1"/>
</dbReference>
<dbReference type="Pfam" id="PF03450">
    <property type="entry name" value="CO_deh_flav_C"/>
    <property type="match status" value="1"/>
</dbReference>
<dbReference type="Gene3D" id="3.30.465.10">
    <property type="match status" value="1"/>
</dbReference>
<evidence type="ECO:0000256" key="1">
    <source>
        <dbReference type="ARBA" id="ARBA00022630"/>
    </source>
</evidence>
<evidence type="ECO:0000256" key="2">
    <source>
        <dbReference type="ARBA" id="ARBA00022827"/>
    </source>
</evidence>
<dbReference type="GO" id="GO:0016491">
    <property type="term" value="F:oxidoreductase activity"/>
    <property type="evidence" value="ECO:0007669"/>
    <property type="project" value="UniProtKB-KW"/>
</dbReference>
<reference evidence="5 6" key="1">
    <citation type="submission" date="2018-08" db="EMBL/GenBank/DDBJ databases">
        <title>Sequencing the genomes of 1000 actinobacteria strains.</title>
        <authorList>
            <person name="Klenk H.-P."/>
        </authorList>
    </citation>
    <scope>NUCLEOTIDE SEQUENCE [LARGE SCALE GENOMIC DNA]</scope>
    <source>
        <strain evidence="5 6">DSM 43927</strain>
    </source>
</reference>
<dbReference type="Pfam" id="PF00941">
    <property type="entry name" value="FAD_binding_5"/>
    <property type="match status" value="1"/>
</dbReference>
<proteinExistence type="predicted"/>
<dbReference type="InterPro" id="IPR051312">
    <property type="entry name" value="Diverse_Substr_Oxidored"/>
</dbReference>
<feature type="domain" description="FAD-binding PCMH-type" evidence="4">
    <location>
        <begin position="15"/>
        <end position="189"/>
    </location>
</feature>
<evidence type="ECO:0000313" key="6">
    <source>
        <dbReference type="Proteomes" id="UP000256661"/>
    </source>
</evidence>